<feature type="compositionally biased region" description="Basic and acidic residues" evidence="1">
    <location>
        <begin position="196"/>
        <end position="212"/>
    </location>
</feature>
<dbReference type="InterPro" id="IPR036047">
    <property type="entry name" value="F-box-like_dom_sf"/>
</dbReference>
<feature type="compositionally biased region" description="Acidic residues" evidence="1">
    <location>
        <begin position="176"/>
        <end position="195"/>
    </location>
</feature>
<comment type="caution">
    <text evidence="3">The sequence shown here is derived from an EMBL/GenBank/DDBJ whole genome shotgun (WGS) entry which is preliminary data.</text>
</comment>
<evidence type="ECO:0000313" key="3">
    <source>
        <dbReference type="EMBL" id="KAK6954043.1"/>
    </source>
</evidence>
<evidence type="ECO:0000313" key="4">
    <source>
        <dbReference type="Proteomes" id="UP001369815"/>
    </source>
</evidence>
<dbReference type="EMBL" id="JBANMG010000004">
    <property type="protein sequence ID" value="KAK6954043.1"/>
    <property type="molecule type" value="Genomic_DNA"/>
</dbReference>
<keyword evidence="4" id="KW-1185">Reference proteome</keyword>
<name>A0AAX6MNM3_9PEZI</name>
<proteinExistence type="predicted"/>
<sequence>MPLSSLPPETLSLVLEFLADEDLTTLILAQRVCKSFQASIERILFQQPLGKEWNRTGPTGVCPLLLSKFKDLFEHEKEQRGSNEGWSTDLAFRRLPWAAGRSKGAEVKEVEMRDSPYLRPEASWRRLSVTFGAGPGVRSVDVVKVLTVYGGMSMRCTKLVIPSSTSSPEVSGDADASGEEGEVDEDEDEEDEDDGEKEKEKEQEQEKEKEGGGGEAEEQGGKGILTMGLLYDLLASGEGLMGSVTMGWQFLPGTRLSSYKNWEDLRARDRYPRRKNIMNLFVKQDDSAVLFVAGHRGCTKRAVRKRQDCSEEDVLWEPDVIGGIPIVMRPWQGSSSK</sequence>
<dbReference type="PROSITE" id="PS50181">
    <property type="entry name" value="FBOX"/>
    <property type="match status" value="1"/>
</dbReference>
<dbReference type="Proteomes" id="UP001369815">
    <property type="component" value="Unassembled WGS sequence"/>
</dbReference>
<reference evidence="3 4" key="1">
    <citation type="journal article" date="2024" name="Front Chem Biol">
        <title>Unveiling the potential of Daldinia eschscholtzii MFLUCC 19-0629 through bioactivity and bioinformatics studies for enhanced sustainable agriculture production.</title>
        <authorList>
            <person name="Brooks S."/>
            <person name="Weaver J.A."/>
            <person name="Klomchit A."/>
            <person name="Alharthi S.A."/>
            <person name="Onlamun T."/>
            <person name="Nurani R."/>
            <person name="Vong T.K."/>
            <person name="Alberti F."/>
            <person name="Greco C."/>
        </authorList>
    </citation>
    <scope>NUCLEOTIDE SEQUENCE [LARGE SCALE GENOMIC DNA]</scope>
    <source>
        <strain evidence="3">MFLUCC 19-0629</strain>
    </source>
</reference>
<organism evidence="3 4">
    <name type="scientific">Daldinia eschscholtzii</name>
    <dbReference type="NCBI Taxonomy" id="292717"/>
    <lineage>
        <taxon>Eukaryota</taxon>
        <taxon>Fungi</taxon>
        <taxon>Dikarya</taxon>
        <taxon>Ascomycota</taxon>
        <taxon>Pezizomycotina</taxon>
        <taxon>Sordariomycetes</taxon>
        <taxon>Xylariomycetidae</taxon>
        <taxon>Xylariales</taxon>
        <taxon>Hypoxylaceae</taxon>
        <taxon>Daldinia</taxon>
    </lineage>
</organism>
<evidence type="ECO:0000259" key="2">
    <source>
        <dbReference type="PROSITE" id="PS50181"/>
    </source>
</evidence>
<dbReference type="AlphaFoldDB" id="A0AAX6MNM3"/>
<feature type="domain" description="F-box" evidence="2">
    <location>
        <begin position="1"/>
        <end position="56"/>
    </location>
</feature>
<feature type="region of interest" description="Disordered" evidence="1">
    <location>
        <begin position="163"/>
        <end position="221"/>
    </location>
</feature>
<evidence type="ECO:0000256" key="1">
    <source>
        <dbReference type="SAM" id="MobiDB-lite"/>
    </source>
</evidence>
<dbReference type="SUPFAM" id="SSF81383">
    <property type="entry name" value="F-box domain"/>
    <property type="match status" value="1"/>
</dbReference>
<accession>A0AAX6MNM3</accession>
<gene>
    <name evidence="3" type="ORF">Daesc_004005</name>
</gene>
<dbReference type="InterPro" id="IPR001810">
    <property type="entry name" value="F-box_dom"/>
</dbReference>
<protein>
    <recommendedName>
        <fullName evidence="2">F-box domain-containing protein</fullName>
    </recommendedName>
</protein>